<keyword evidence="9" id="KW-1185">Reference proteome</keyword>
<dbReference type="EMBL" id="CAJNOJ010000088">
    <property type="protein sequence ID" value="CAF1078120.1"/>
    <property type="molecule type" value="Genomic_DNA"/>
</dbReference>
<keyword evidence="4 5" id="KW-0472">Membrane</keyword>
<feature type="transmembrane region" description="Helical" evidence="5">
    <location>
        <begin position="221"/>
        <end position="241"/>
    </location>
</feature>
<dbReference type="EMBL" id="CAJNOR010001384">
    <property type="protein sequence ID" value="CAF1133693.1"/>
    <property type="molecule type" value="Genomic_DNA"/>
</dbReference>
<dbReference type="Proteomes" id="UP000663852">
    <property type="component" value="Unassembled WGS sequence"/>
</dbReference>
<evidence type="ECO:0000256" key="1">
    <source>
        <dbReference type="ARBA" id="ARBA00004370"/>
    </source>
</evidence>
<accession>A0A814RIJ1</accession>
<dbReference type="PROSITE" id="PS50262">
    <property type="entry name" value="G_PROTEIN_RECEP_F1_2"/>
    <property type="match status" value="1"/>
</dbReference>
<dbReference type="InterPro" id="IPR000276">
    <property type="entry name" value="GPCR_Rhodpsn"/>
</dbReference>
<evidence type="ECO:0000313" key="8">
    <source>
        <dbReference type="EMBL" id="CAF1133693.1"/>
    </source>
</evidence>
<feature type="transmembrane region" description="Helical" evidence="5">
    <location>
        <begin position="180"/>
        <end position="200"/>
    </location>
</feature>
<feature type="transmembrane region" description="Helical" evidence="5">
    <location>
        <begin position="42"/>
        <end position="60"/>
    </location>
</feature>
<dbReference type="InterPro" id="IPR017452">
    <property type="entry name" value="GPCR_Rhodpsn_7TM"/>
</dbReference>
<dbReference type="Proteomes" id="UP000663828">
    <property type="component" value="Unassembled WGS sequence"/>
</dbReference>
<organism evidence="8 9">
    <name type="scientific">Adineta ricciae</name>
    <name type="common">Rotifer</name>
    <dbReference type="NCBI Taxonomy" id="249248"/>
    <lineage>
        <taxon>Eukaryota</taxon>
        <taxon>Metazoa</taxon>
        <taxon>Spiralia</taxon>
        <taxon>Gnathifera</taxon>
        <taxon>Rotifera</taxon>
        <taxon>Eurotatoria</taxon>
        <taxon>Bdelloidea</taxon>
        <taxon>Adinetida</taxon>
        <taxon>Adinetidae</taxon>
        <taxon>Adineta</taxon>
    </lineage>
</organism>
<evidence type="ECO:0000256" key="5">
    <source>
        <dbReference type="SAM" id="Phobius"/>
    </source>
</evidence>
<protein>
    <recommendedName>
        <fullName evidence="6">G-protein coupled receptors family 1 profile domain-containing protein</fullName>
    </recommendedName>
</protein>
<keyword evidence="2 5" id="KW-0812">Transmembrane</keyword>
<feature type="transmembrane region" description="Helical" evidence="5">
    <location>
        <begin position="6"/>
        <end position="30"/>
    </location>
</feature>
<reference evidence="8" key="1">
    <citation type="submission" date="2021-02" db="EMBL/GenBank/DDBJ databases">
        <authorList>
            <person name="Nowell W R."/>
        </authorList>
    </citation>
    <scope>NUCLEOTIDE SEQUENCE</scope>
</reference>
<feature type="transmembrane region" description="Helical" evidence="5">
    <location>
        <begin position="261"/>
        <end position="280"/>
    </location>
</feature>
<dbReference type="Gene3D" id="1.20.1070.10">
    <property type="entry name" value="Rhodopsin 7-helix transmembrane proteins"/>
    <property type="match status" value="1"/>
</dbReference>
<keyword evidence="3 5" id="KW-1133">Transmembrane helix</keyword>
<feature type="transmembrane region" description="Helical" evidence="5">
    <location>
        <begin position="80"/>
        <end position="101"/>
    </location>
</feature>
<name>A0A814RIJ1_ADIRI</name>
<dbReference type="SUPFAM" id="SSF81321">
    <property type="entry name" value="Family A G protein-coupled receptor-like"/>
    <property type="match status" value="1"/>
</dbReference>
<evidence type="ECO:0000259" key="6">
    <source>
        <dbReference type="PROSITE" id="PS50262"/>
    </source>
</evidence>
<comment type="subcellular location">
    <subcellularLocation>
        <location evidence="1">Membrane</location>
    </subcellularLocation>
</comment>
<evidence type="ECO:0000313" key="9">
    <source>
        <dbReference type="Proteomes" id="UP000663828"/>
    </source>
</evidence>
<comment type="caution">
    <text evidence="8">The sequence shown here is derived from an EMBL/GenBank/DDBJ whole genome shotgun (WGS) entry which is preliminary data.</text>
</comment>
<feature type="domain" description="G-protein coupled receptors family 1 profile" evidence="6">
    <location>
        <begin position="20"/>
        <end position="272"/>
    </location>
</feature>
<dbReference type="GO" id="GO:0004930">
    <property type="term" value="F:G protein-coupled receptor activity"/>
    <property type="evidence" value="ECO:0007669"/>
    <property type="project" value="InterPro"/>
</dbReference>
<proteinExistence type="predicted"/>
<feature type="transmembrane region" description="Helical" evidence="5">
    <location>
        <begin position="121"/>
        <end position="145"/>
    </location>
</feature>
<evidence type="ECO:0000256" key="4">
    <source>
        <dbReference type="ARBA" id="ARBA00023136"/>
    </source>
</evidence>
<dbReference type="OrthoDB" id="9980299at2759"/>
<dbReference type="PROSITE" id="PS00237">
    <property type="entry name" value="G_PROTEIN_RECEP_F1_1"/>
    <property type="match status" value="1"/>
</dbReference>
<gene>
    <name evidence="7" type="ORF">EDS130_LOCUS18808</name>
    <name evidence="8" type="ORF">XAT740_LOCUS20041</name>
</gene>
<evidence type="ECO:0000256" key="3">
    <source>
        <dbReference type="ARBA" id="ARBA00022989"/>
    </source>
</evidence>
<dbReference type="AlphaFoldDB" id="A0A814RIJ1"/>
<evidence type="ECO:0000256" key="2">
    <source>
        <dbReference type="ARBA" id="ARBA00022692"/>
    </source>
</evidence>
<evidence type="ECO:0000313" key="7">
    <source>
        <dbReference type="EMBL" id="CAF1078120.1"/>
    </source>
</evidence>
<sequence>MEYEVQFILLLTFLIPAVILSIVVLVHFLSNREVRNKAPNQGWVILLILNFFQLMLNIPMPLNYYYSNRTGPGTNAYCTWWTWCEFSFNSTGLFLMAWISIERHVFIFQLNNGFQQKWKKWILHILPLIFCVFWAPSLFFVIVVISPFCTTSWDFNTFACGPPCYYSIMFLNQFDFVFDLLLPVFIIMSANVALVLRVVYRKVSRQHVIQWRRHRKMVLQLWIVSSLYIAFWFPVTITLLIQNTVSPSFMADQLQTMQFLVYFIPLLLPVICLSTFPKLVKKIKTFILPLQSNTVGVVVLR</sequence>
<dbReference type="Pfam" id="PF00001">
    <property type="entry name" value="7tm_1"/>
    <property type="match status" value="1"/>
</dbReference>
<dbReference type="CDD" id="cd00637">
    <property type="entry name" value="7tm_classA_rhodopsin-like"/>
    <property type="match status" value="1"/>
</dbReference>
<dbReference type="GO" id="GO:0016020">
    <property type="term" value="C:membrane"/>
    <property type="evidence" value="ECO:0007669"/>
    <property type="project" value="UniProtKB-SubCell"/>
</dbReference>